<reference evidence="2" key="1">
    <citation type="submission" date="2022-10" db="EMBL/GenBank/DDBJ databases">
        <title>Whole-Genome Sequencing of Brachybacterium huguangmaarense BRM-3, Isolated from Betula schmidtii.</title>
        <authorList>
            <person name="Haam D."/>
        </authorList>
    </citation>
    <scope>NUCLEOTIDE SEQUENCE</scope>
    <source>
        <strain evidence="2">BRM-3</strain>
    </source>
</reference>
<gene>
    <name evidence="2" type="ORF">BRM3_12020</name>
</gene>
<evidence type="ECO:0000313" key="3">
    <source>
        <dbReference type="Proteomes" id="UP001164305"/>
    </source>
</evidence>
<name>A0ABY6FZF0_9MICO</name>
<dbReference type="RefSeq" id="WP_263593540.1">
    <property type="nucleotide sequence ID" value="NZ_CP107020.1"/>
</dbReference>
<dbReference type="Proteomes" id="UP001164305">
    <property type="component" value="Chromosome"/>
</dbReference>
<proteinExistence type="predicted"/>
<evidence type="ECO:0000256" key="1">
    <source>
        <dbReference type="SAM" id="MobiDB-lite"/>
    </source>
</evidence>
<feature type="region of interest" description="Disordered" evidence="1">
    <location>
        <begin position="43"/>
        <end position="110"/>
    </location>
</feature>
<dbReference type="EMBL" id="CP107020">
    <property type="protein sequence ID" value="UYG16327.1"/>
    <property type="molecule type" value="Genomic_DNA"/>
</dbReference>
<organism evidence="2 3">
    <name type="scientific">Brachybacterium huguangmaarense</name>
    <dbReference type="NCBI Taxonomy" id="1652028"/>
    <lineage>
        <taxon>Bacteria</taxon>
        <taxon>Bacillati</taxon>
        <taxon>Actinomycetota</taxon>
        <taxon>Actinomycetes</taxon>
        <taxon>Micrococcales</taxon>
        <taxon>Dermabacteraceae</taxon>
        <taxon>Brachybacterium</taxon>
    </lineage>
</organism>
<keyword evidence="3" id="KW-1185">Reference proteome</keyword>
<protein>
    <submittedName>
        <fullName evidence="2">DUF3099 domain-containing protein</fullName>
    </submittedName>
</protein>
<evidence type="ECO:0000313" key="2">
    <source>
        <dbReference type="EMBL" id="UYG16327.1"/>
    </source>
</evidence>
<sequence length="110" mass="11902">MSIRMVCFLSIPFLPGWWKMVALVGAVLLPYIAVLMANDATIATSTEEPVTPASHDRLLTAGDDEAPRPGRAIVVDEDGTVHFLDEQDEDADGRTGDVDDEHPGPDEDGR</sequence>
<dbReference type="InterPro" id="IPR021449">
    <property type="entry name" value="DUF3099"/>
</dbReference>
<feature type="compositionally biased region" description="Basic and acidic residues" evidence="1">
    <location>
        <begin position="92"/>
        <end position="110"/>
    </location>
</feature>
<accession>A0ABY6FZF0</accession>
<dbReference type="Pfam" id="PF11298">
    <property type="entry name" value="DUF3099"/>
    <property type="match status" value="1"/>
</dbReference>